<feature type="domain" description="GLUG" evidence="2">
    <location>
        <begin position="155"/>
        <end position="180"/>
    </location>
</feature>
<keyword evidence="1" id="KW-1133">Transmembrane helix</keyword>
<dbReference type="AlphaFoldDB" id="A0A844KK05"/>
<evidence type="ECO:0000256" key="1">
    <source>
        <dbReference type="SAM" id="Phobius"/>
    </source>
</evidence>
<dbReference type="RefSeq" id="WP_155175723.1">
    <property type="nucleotide sequence ID" value="NZ_WNAK01000008.1"/>
</dbReference>
<dbReference type="InterPro" id="IPR011493">
    <property type="entry name" value="GLUG"/>
</dbReference>
<dbReference type="Pfam" id="PF07581">
    <property type="entry name" value="Glug"/>
    <property type="match status" value="1"/>
</dbReference>
<dbReference type="Proteomes" id="UP000446657">
    <property type="component" value="Unassembled WGS sequence"/>
</dbReference>
<gene>
    <name evidence="3" type="ORF">GMD30_04420</name>
</gene>
<evidence type="ECO:0000313" key="4">
    <source>
        <dbReference type="Proteomes" id="UP000446657"/>
    </source>
</evidence>
<dbReference type="Gene3D" id="2.160.20.110">
    <property type="match status" value="1"/>
</dbReference>
<keyword evidence="1" id="KW-0812">Transmembrane</keyword>
<dbReference type="EMBL" id="WNAL01000007">
    <property type="protein sequence ID" value="MTR80968.1"/>
    <property type="molecule type" value="Genomic_DNA"/>
</dbReference>
<protein>
    <recommendedName>
        <fullName evidence="2">GLUG domain-containing protein</fullName>
    </recommendedName>
</protein>
<name>A0A844KK05_9FIRM</name>
<proteinExistence type="predicted"/>
<keyword evidence="1" id="KW-0472">Membrane</keyword>
<feature type="transmembrane region" description="Helical" evidence="1">
    <location>
        <begin position="6"/>
        <end position="24"/>
    </location>
</feature>
<organism evidence="3 4">
    <name type="scientific">Roseburia faecis</name>
    <dbReference type="NCBI Taxonomy" id="301302"/>
    <lineage>
        <taxon>Bacteria</taxon>
        <taxon>Bacillati</taxon>
        <taxon>Bacillota</taxon>
        <taxon>Clostridia</taxon>
        <taxon>Lachnospirales</taxon>
        <taxon>Lachnospiraceae</taxon>
        <taxon>Roseburia</taxon>
    </lineage>
</organism>
<sequence length="640" mass="71992">MDKKNIKIFLIQLASIMIIAFILFKWQNSIEKGTNEYTEWMNDIREDISDNVTSSIEINSLDEWNSFVNSVYEGLNYENCKVILNTDIDFKGRYIRGCIGSYENPFKGIFDGNNHTIKNINISSGTEFVGLFGYTQNAVIENLMILNGNLYSNSAIATGGIAGYSENGTILNCRFDGTINIKSGDVGGIVGNNLSGLSNCKTNGTINSVYRGAGGIAGDNKGTIYHCENNMSIYRKNLTSEAGGIVGYNCNLIESCVNYGNINGGGVVEWNRGIAQVRGCFNFGNTYAGIVSTNSDNGVIEQCVNYGKVFGRYAAGIVAFVGQSNEKDNYGNKVEGCLYLNTIWMPPIRKRSAIQGIVTNNFSIHEISANGKQKIVFMLKRKQYSKAYQYLLLKEQMTRKQRGIEILSGIIASYLVGDMVWLIPPLVRNCKNYEEAIRQKKCGNYHKALLLFEQIIKYKDSRQYGAVCLKKYIKWGINNQKNIFIGVCKKKPIEWMFIASNSGIYTFLAREGLFTECIQASDKEICEWKDTELFETLNGTWKRECFNEIEQSVICEISLMTIDEVNKYLNKEQKKCEAICSLDKALGNTKYVYWWICDNKKIKNNKMPLVTSEGLISTRGKILSFPNLAVRPVLKVILNK</sequence>
<reference evidence="3 4" key="1">
    <citation type="journal article" date="2019" name="Nat. Med.">
        <title>A library of human gut bacterial isolates paired with longitudinal multiomics data enables mechanistic microbiome research.</title>
        <authorList>
            <person name="Poyet M."/>
            <person name="Groussin M."/>
            <person name="Gibbons S.M."/>
            <person name="Avila-Pacheco J."/>
            <person name="Jiang X."/>
            <person name="Kearney S.M."/>
            <person name="Perrotta A.R."/>
            <person name="Berdy B."/>
            <person name="Zhao S."/>
            <person name="Lieberman T.D."/>
            <person name="Swanson P.K."/>
            <person name="Smith M."/>
            <person name="Roesemann S."/>
            <person name="Alexander J.E."/>
            <person name="Rich S.A."/>
            <person name="Livny J."/>
            <person name="Vlamakis H."/>
            <person name="Clish C."/>
            <person name="Bullock K."/>
            <person name="Deik A."/>
            <person name="Scott J."/>
            <person name="Pierce K.A."/>
            <person name="Xavier R.J."/>
            <person name="Alm E.J."/>
        </authorList>
    </citation>
    <scope>NUCLEOTIDE SEQUENCE [LARGE SCALE GENOMIC DNA]</scope>
    <source>
        <strain evidence="3 4">BIOML-A1</strain>
    </source>
</reference>
<accession>A0A844KK05</accession>
<comment type="caution">
    <text evidence="3">The sequence shown here is derived from an EMBL/GenBank/DDBJ whole genome shotgun (WGS) entry which is preliminary data.</text>
</comment>
<evidence type="ECO:0000313" key="3">
    <source>
        <dbReference type="EMBL" id="MTR80968.1"/>
    </source>
</evidence>
<evidence type="ECO:0000259" key="2">
    <source>
        <dbReference type="Pfam" id="PF07581"/>
    </source>
</evidence>